<accession>A0A0W1AXL9</accession>
<keyword evidence="3" id="KW-1185">Reference proteome</keyword>
<dbReference type="SMART" id="SM00564">
    <property type="entry name" value="PQQ"/>
    <property type="match status" value="5"/>
</dbReference>
<evidence type="ECO:0000313" key="2">
    <source>
        <dbReference type="EMBL" id="KTD86073.1"/>
    </source>
</evidence>
<dbReference type="GO" id="GO:0004674">
    <property type="term" value="F:protein serine/threonine kinase activity"/>
    <property type="evidence" value="ECO:0007669"/>
    <property type="project" value="UniProtKB-KW"/>
</dbReference>
<keyword evidence="2" id="KW-0808">Transferase</keyword>
<dbReference type="RefSeq" id="WP_060623984.1">
    <property type="nucleotide sequence ID" value="NZ_LCZJ02000023.1"/>
</dbReference>
<dbReference type="PANTHER" id="PTHR34512">
    <property type="entry name" value="CELL SURFACE PROTEIN"/>
    <property type="match status" value="1"/>
</dbReference>
<keyword evidence="2" id="KW-0723">Serine/threonine-protein kinase</keyword>
<gene>
    <name evidence="2" type="ORF">UQ64_16510</name>
</gene>
<evidence type="ECO:0000259" key="1">
    <source>
        <dbReference type="Pfam" id="PF13360"/>
    </source>
</evidence>
<feature type="domain" description="Pyrrolo-quinoline quinone repeat" evidence="1">
    <location>
        <begin position="127"/>
        <end position="373"/>
    </location>
</feature>
<organism evidence="2 3">
    <name type="scientific">Paenibacillus etheri</name>
    <dbReference type="NCBI Taxonomy" id="1306852"/>
    <lineage>
        <taxon>Bacteria</taxon>
        <taxon>Bacillati</taxon>
        <taxon>Bacillota</taxon>
        <taxon>Bacilli</taxon>
        <taxon>Bacillales</taxon>
        <taxon>Paenibacillaceae</taxon>
        <taxon>Paenibacillus</taxon>
    </lineage>
</organism>
<dbReference type="SUPFAM" id="SSF50998">
    <property type="entry name" value="Quinoprotein alcohol dehydrogenase-like"/>
    <property type="match status" value="1"/>
</dbReference>
<dbReference type="InterPro" id="IPR011047">
    <property type="entry name" value="Quinoprotein_ADH-like_sf"/>
</dbReference>
<keyword evidence="2" id="KW-0418">Kinase</keyword>
<dbReference type="InterPro" id="IPR015943">
    <property type="entry name" value="WD40/YVTN_repeat-like_dom_sf"/>
</dbReference>
<dbReference type="Pfam" id="PF13360">
    <property type="entry name" value="PQQ_2"/>
    <property type="match status" value="1"/>
</dbReference>
<dbReference type="OrthoDB" id="9794322at2"/>
<dbReference type="Gene3D" id="2.130.10.10">
    <property type="entry name" value="YVTN repeat-like/Quinoprotein amine dehydrogenase"/>
    <property type="match status" value="1"/>
</dbReference>
<dbReference type="AlphaFoldDB" id="A0A0W1AXL9"/>
<dbReference type="EMBL" id="LCZJ02000023">
    <property type="protein sequence ID" value="KTD86073.1"/>
    <property type="molecule type" value="Genomic_DNA"/>
</dbReference>
<protein>
    <submittedName>
        <fullName evidence="2">Serine/threonine protein kinase</fullName>
    </submittedName>
</protein>
<dbReference type="InterPro" id="IPR018391">
    <property type="entry name" value="PQQ_b-propeller_rpt"/>
</dbReference>
<dbReference type="InterPro" id="IPR002372">
    <property type="entry name" value="PQQ_rpt_dom"/>
</dbReference>
<comment type="caution">
    <text evidence="2">The sequence shown here is derived from an EMBL/GenBank/DDBJ whole genome shotgun (WGS) entry which is preliminary data.</text>
</comment>
<evidence type="ECO:0000313" key="3">
    <source>
        <dbReference type="Proteomes" id="UP000054709"/>
    </source>
</evidence>
<dbReference type="PANTHER" id="PTHR34512:SF30">
    <property type="entry name" value="OUTER MEMBRANE PROTEIN ASSEMBLY FACTOR BAMB"/>
    <property type="match status" value="1"/>
</dbReference>
<proteinExistence type="predicted"/>
<reference evidence="2 3" key="1">
    <citation type="journal article" date="2015" name="Int. Biodeterior. Biodegradation">
        <title>Physiological and genetic screening methods for the isolation of methyl tert-butyl ether-degrading bacteria for bioremediation purposes.</title>
        <authorList>
            <person name="Guisado I.M."/>
            <person name="Purswani J."/>
            <person name="Gonzalez Lopez J."/>
            <person name="Pozo C."/>
        </authorList>
    </citation>
    <scope>NUCLEOTIDE SEQUENCE [LARGE SCALE GENOMIC DNA]</scope>
    <source>
        <strain evidence="2 3">SH7</strain>
    </source>
</reference>
<name>A0A0W1AXL9_9BACL</name>
<dbReference type="Proteomes" id="UP000054709">
    <property type="component" value="Unassembled WGS sequence"/>
</dbReference>
<sequence length="452" mass="49509">MIQSLHKTMIKVLAVASIASPLAYNGTLSVISAEQAVISTSNPYYNEVKAPLLVPVWSSPLAILKEDRITGQNVTALAENGKVFALQRNGKLVALNATTGKKMWEFGSALAPLFSYSNGFIYGLTQSGSLYAVNESGKKAWSASLSLPKATSIQRLGSTIYVTQESQLAAVDAVSGKIKWKAAEESNNFTGLSELMETDGVVIRSYLSQGALTTTGLAAYDSLTGKKLWDQTRQWWPLTVKDGLLYSITNTLMMDDDAVNRNVKVSAFNLKSGELKGERLYKWTDTENKDGAFTFGGVNGTAFLDGNDFYIFQGKKLVKYDFWNYSAEGKPVQTWTSMAKEKDYPLNQVHQQRMLYSNYDTGMLSALKLGNGQAVVLNNGENPVVQTDLFGNVVYSGQSDGLFHAYDLLTLKPIFTVKTGSRNFAPSLKTGDMLMIRTDNKLLAIKLPSSIK</sequence>